<feature type="transmembrane region" description="Helical" evidence="1">
    <location>
        <begin position="332"/>
        <end position="350"/>
    </location>
</feature>
<feature type="transmembrane region" description="Helical" evidence="1">
    <location>
        <begin position="460"/>
        <end position="486"/>
    </location>
</feature>
<dbReference type="Gene3D" id="3.30.70.1430">
    <property type="entry name" value="Multidrug efflux transporter AcrB pore domain"/>
    <property type="match status" value="2"/>
</dbReference>
<sequence>MRALIAAAMDRSRTTLLLFLFLLLGGMAAYQVIPKESNPDVTIPMIYVSMTLEGISPEDAERLLVRPMEQELRSLEGIKEMRGTASEGHASVMLEFDAGFDPDKALQDVREKVDTARSKLPQEADEPRVNEINVSLFPVLSVGLSGPLSERELITIARRLQDAIEAIPEVLEVEIGGDREDLLEIVVDPQVLESYGIDFDQLASLVTRNNQLVAAGSLDTGNGRMALKVPGVIETIEDVMSMPVKVDGDTVVTFGDVAMLQRTFKDPTGFARINGEPALVLEVSKRSGANIIETIEQIRALIDEARPRLPETLDIRFIMDQSEEVRDILSDLLNNVLTAIVLVIIVVIAAMGPRSAVLVGLTIPGAFLTGILVIWSMGLTLNIVVLFSLILVAGMLVDGAIVVSELADRNLSDGQPVKTAWVEAASRMAWPVIASTATTLAVFVPLLFWPGVVGEFMQYLPMTVLICLIASLAMALVFLPVMGGVSGGRRHHQDASEGRFMRGYRKVLAALLQRPGLTLLGTLVVIVVIYAAYGRFNHGVEFFPSVEPDSAQVQVRARGDLSVWERDAIVREVESRLQNMPEVKALYARSMVTTSSQMAPDVIGVLQFQFTDWYTRRTATDILEDFRERTADIAGIELEFRKQEGGPAEGKPIELQVSSMDSTQLDGYVDSIENRMRELGGFVDIEDDRSLPGIEWRLNVDREAAARFGTDVLSIGSAVRLVTNGLVLATYRPEDVRDEVDIAVRVPNNWRELDHLERQTLNTPRGQVPLSEFVDLEPGDKTGSIVRVDGQRTITIKSDIAPGRRMDELLRTLQAEMPEPPEGVSVRFAGENEDQQQAANFLTSAFLVAVGLMLLILVTQFNSLYQTLLILSAIVLSTAGVLLGLLFSGQSFGVVMVGMGIIALAGIVVNNNIILIDTFNQMKREGKAAYEAALETGCLRFRPVLLTAITTILGLMPMVLGVNVNLLEPSLGLGAPSTQWWTQLSSAIAGGLAFATLLTLLLTPALLVLGERTGQRVRALAGRIARRDQ</sequence>
<keyword evidence="1" id="KW-0812">Transmembrane</keyword>
<dbReference type="InterPro" id="IPR027463">
    <property type="entry name" value="AcrB_DN_DC_subdom"/>
</dbReference>
<feature type="transmembrane region" description="Helical" evidence="1">
    <location>
        <begin position="428"/>
        <end position="448"/>
    </location>
</feature>
<feature type="transmembrane region" description="Helical" evidence="1">
    <location>
        <begin position="383"/>
        <end position="407"/>
    </location>
</feature>
<dbReference type="GO" id="GO:0005886">
    <property type="term" value="C:plasma membrane"/>
    <property type="evidence" value="ECO:0007669"/>
    <property type="project" value="TreeGrafter"/>
</dbReference>
<dbReference type="PANTHER" id="PTHR32063">
    <property type="match status" value="1"/>
</dbReference>
<keyword evidence="1" id="KW-0472">Membrane</keyword>
<feature type="transmembrane region" description="Helical" evidence="1">
    <location>
        <begin position="893"/>
        <end position="915"/>
    </location>
</feature>
<keyword evidence="1" id="KW-1133">Transmembrane helix</keyword>
<dbReference type="Gene3D" id="3.30.70.1320">
    <property type="entry name" value="Multidrug efflux transporter AcrB pore domain like"/>
    <property type="match status" value="1"/>
</dbReference>
<feature type="transmembrane region" description="Helical" evidence="1">
    <location>
        <begin position="868"/>
        <end position="887"/>
    </location>
</feature>
<organism evidence="2 3">
    <name type="scientific">Marinobacter nauticus</name>
    <name type="common">Marinobacter hydrocarbonoclasticus</name>
    <name type="synonym">Marinobacter aquaeolei</name>
    <dbReference type="NCBI Taxonomy" id="2743"/>
    <lineage>
        <taxon>Bacteria</taxon>
        <taxon>Pseudomonadati</taxon>
        <taxon>Pseudomonadota</taxon>
        <taxon>Gammaproteobacteria</taxon>
        <taxon>Pseudomonadales</taxon>
        <taxon>Marinobacteraceae</taxon>
        <taxon>Marinobacter</taxon>
    </lineage>
</organism>
<dbReference type="AlphaFoldDB" id="A0A368Y8U0"/>
<dbReference type="Proteomes" id="UP000253647">
    <property type="component" value="Unassembled WGS sequence"/>
</dbReference>
<evidence type="ECO:0000313" key="3">
    <source>
        <dbReference type="Proteomes" id="UP000253647"/>
    </source>
</evidence>
<dbReference type="RefSeq" id="WP_114433512.1">
    <property type="nucleotide sequence ID" value="NZ_QPJI01000001.1"/>
</dbReference>
<dbReference type="Pfam" id="PF00873">
    <property type="entry name" value="ACR_tran"/>
    <property type="match status" value="1"/>
</dbReference>
<dbReference type="Gene3D" id="1.20.1640.10">
    <property type="entry name" value="Multidrug efflux transporter AcrB transmembrane domain"/>
    <property type="match status" value="2"/>
</dbReference>
<dbReference type="GO" id="GO:0042910">
    <property type="term" value="F:xenobiotic transmembrane transporter activity"/>
    <property type="evidence" value="ECO:0007669"/>
    <property type="project" value="TreeGrafter"/>
</dbReference>
<dbReference type="Gene3D" id="3.30.70.1440">
    <property type="entry name" value="Multidrug efflux transporter AcrB pore domain"/>
    <property type="match status" value="1"/>
</dbReference>
<comment type="caution">
    <text evidence="2">The sequence shown here is derived from an EMBL/GenBank/DDBJ whole genome shotgun (WGS) entry which is preliminary data.</text>
</comment>
<dbReference type="SUPFAM" id="SSF82866">
    <property type="entry name" value="Multidrug efflux transporter AcrB transmembrane domain"/>
    <property type="match status" value="2"/>
</dbReference>
<dbReference type="SUPFAM" id="SSF82714">
    <property type="entry name" value="Multidrug efflux transporter AcrB TolC docking domain, DN and DC subdomains"/>
    <property type="match status" value="2"/>
</dbReference>
<evidence type="ECO:0000313" key="2">
    <source>
        <dbReference type="EMBL" id="RCW75257.1"/>
    </source>
</evidence>
<gene>
    <name evidence="2" type="ORF">DET61_101252</name>
</gene>
<dbReference type="PRINTS" id="PR00702">
    <property type="entry name" value="ACRIFLAVINRP"/>
</dbReference>
<dbReference type="PANTHER" id="PTHR32063:SF0">
    <property type="entry name" value="SWARMING MOTILITY PROTEIN SWRC"/>
    <property type="match status" value="1"/>
</dbReference>
<feature type="transmembrane region" description="Helical" evidence="1">
    <location>
        <begin position="944"/>
        <end position="967"/>
    </location>
</feature>
<dbReference type="Gene3D" id="3.30.2090.10">
    <property type="entry name" value="Multidrug efflux transporter AcrB TolC docking domain, DN and DC subdomains"/>
    <property type="match status" value="2"/>
</dbReference>
<feature type="transmembrane region" description="Helical" evidence="1">
    <location>
        <begin position="987"/>
        <end position="1009"/>
    </location>
</feature>
<accession>A0A368Y8U0</accession>
<feature type="transmembrane region" description="Helical" evidence="1">
    <location>
        <begin position="357"/>
        <end position="377"/>
    </location>
</feature>
<dbReference type="InterPro" id="IPR001036">
    <property type="entry name" value="Acrflvin-R"/>
</dbReference>
<evidence type="ECO:0000256" key="1">
    <source>
        <dbReference type="SAM" id="Phobius"/>
    </source>
</evidence>
<dbReference type="SUPFAM" id="SSF82693">
    <property type="entry name" value="Multidrug efflux transporter AcrB pore domain, PN1, PN2, PC1 and PC2 subdomains"/>
    <property type="match status" value="2"/>
</dbReference>
<protein>
    <submittedName>
        <fullName evidence="2">Multidrug efflux pump</fullName>
    </submittedName>
</protein>
<name>A0A368Y8U0_MARNT</name>
<feature type="transmembrane region" description="Helical" evidence="1">
    <location>
        <begin position="507"/>
        <end position="533"/>
    </location>
</feature>
<feature type="transmembrane region" description="Helical" evidence="1">
    <location>
        <begin position="841"/>
        <end position="861"/>
    </location>
</feature>
<reference evidence="2 3" key="1">
    <citation type="submission" date="2018-07" db="EMBL/GenBank/DDBJ databases">
        <title>Freshwater and sediment microbial communities from various areas in North America, analyzing microbe dynamics in response to fracking.</title>
        <authorList>
            <person name="Lamendella R."/>
        </authorList>
    </citation>
    <scope>NUCLEOTIDE SEQUENCE [LARGE SCALE GENOMIC DNA]</scope>
    <source>
        <strain evidence="2 3">105B</strain>
    </source>
</reference>
<dbReference type="EMBL" id="QPJI01000001">
    <property type="protein sequence ID" value="RCW75257.1"/>
    <property type="molecule type" value="Genomic_DNA"/>
</dbReference>
<proteinExistence type="predicted"/>